<dbReference type="InterPro" id="IPR013785">
    <property type="entry name" value="Aldolase_TIM"/>
</dbReference>
<dbReference type="InterPro" id="IPR058240">
    <property type="entry name" value="rSAM_sf"/>
</dbReference>
<evidence type="ECO:0000313" key="1">
    <source>
        <dbReference type="EMBL" id="MCE2595930.1"/>
    </source>
</evidence>
<dbReference type="NCBIfam" id="NF038073">
    <property type="entry name" value="rSAM_STM4011"/>
    <property type="match status" value="1"/>
</dbReference>
<dbReference type="PANTHER" id="PTHR11228">
    <property type="entry name" value="RADICAL SAM DOMAIN PROTEIN"/>
    <property type="match status" value="1"/>
</dbReference>
<protein>
    <submittedName>
        <fullName evidence="1">STM4011 family radical SAM protein</fullName>
    </submittedName>
</protein>
<keyword evidence="2" id="KW-1185">Reference proteome</keyword>
<name>A0ABS8WBR9_9GAMM</name>
<organism evidence="1 2">
    <name type="scientific">Motilimonas cestriensis</name>
    <dbReference type="NCBI Taxonomy" id="2742685"/>
    <lineage>
        <taxon>Bacteria</taxon>
        <taxon>Pseudomonadati</taxon>
        <taxon>Pseudomonadota</taxon>
        <taxon>Gammaproteobacteria</taxon>
        <taxon>Alteromonadales</taxon>
        <taxon>Alteromonadales genera incertae sedis</taxon>
        <taxon>Motilimonas</taxon>
    </lineage>
</organism>
<reference evidence="1 2" key="1">
    <citation type="journal article" date="2022" name="Environ. Microbiol. Rep.">
        <title>Eco-phylogenetic analyses reveal divergent evolution of vitamin B12 metabolism in the marine bacterial family 'Psychromonadaceae'.</title>
        <authorList>
            <person name="Jin X."/>
            <person name="Yang Y."/>
            <person name="Cao H."/>
            <person name="Gao B."/>
            <person name="Zhao Z."/>
        </authorList>
    </citation>
    <scope>NUCLEOTIDE SEQUENCE [LARGE SCALE GENOMIC DNA]</scope>
    <source>
        <strain evidence="1 2">MKS20</strain>
    </source>
</reference>
<dbReference type="PANTHER" id="PTHR11228:SF7">
    <property type="entry name" value="PQQA PEPTIDE CYCLASE"/>
    <property type="match status" value="1"/>
</dbReference>
<comment type="caution">
    <text evidence="1">The sequence shown here is derived from an EMBL/GenBank/DDBJ whole genome shotgun (WGS) entry which is preliminary data.</text>
</comment>
<evidence type="ECO:0000313" key="2">
    <source>
        <dbReference type="Proteomes" id="UP001201273"/>
    </source>
</evidence>
<proteinExistence type="predicted"/>
<dbReference type="Proteomes" id="UP001201273">
    <property type="component" value="Unassembled WGS sequence"/>
</dbReference>
<dbReference type="RefSeq" id="WP_233053593.1">
    <property type="nucleotide sequence ID" value="NZ_JAIMJA010000014.1"/>
</dbReference>
<dbReference type="SUPFAM" id="SSF102114">
    <property type="entry name" value="Radical SAM enzymes"/>
    <property type="match status" value="1"/>
</dbReference>
<dbReference type="EMBL" id="JAIMJA010000014">
    <property type="protein sequence ID" value="MCE2595930.1"/>
    <property type="molecule type" value="Genomic_DNA"/>
</dbReference>
<sequence>MRLDITYRGPLASCNYDCDYCPFAKTFDDAATRAKDKLAIERFVAWVSSRQAKDSFRLLFTPWGEALVRSWYRQALVTLSHLEHVEKVVIQTNMSVAIDWLKQANLNKLALWITYHPSEISLADFVMKTQQLDRLGVSYSVGIVGTKENIPKAKALREQLHPEVYLWVNAYKDQLDYYLPDERDFYAQLDPWFHLNQQNYSSLNRECRASVTSLSMDGEGYIQPCHFVKQSLGNVYQQELHSLLNQHYLCPNQSCDCYIGYRHLPHLKLEKVYGDGLLERIPIKG</sequence>
<dbReference type="InterPro" id="IPR050377">
    <property type="entry name" value="Radical_SAM_PqqE_MftC-like"/>
</dbReference>
<dbReference type="InterPro" id="IPR047771">
    <property type="entry name" value="Radical_SAM_STM4011-like"/>
</dbReference>
<gene>
    <name evidence="1" type="ORF">K6Y31_14040</name>
</gene>
<accession>A0ABS8WBR9</accession>
<dbReference type="Gene3D" id="3.20.20.70">
    <property type="entry name" value="Aldolase class I"/>
    <property type="match status" value="1"/>
</dbReference>